<protein>
    <submittedName>
        <fullName evidence="1">Uncharacterized protein</fullName>
    </submittedName>
</protein>
<sequence length="128" mass="13521">MAITVEIAGIVRTTMVGKNIAWTDSVNGQAQARFTLADDADGFVPADGQAVEIKQDGTIRFEGLITGRPRRLAGADAGASALTFYQVTVGSYELLLNKKTATRTYTGVAFETIVADLDATYLSADGIT</sequence>
<comment type="caution">
    <text evidence="1">The sequence shown here is derived from an EMBL/GenBank/DDBJ whole genome shotgun (WGS) entry which is preliminary data.</text>
</comment>
<name>A0A0F9BTJ3_9ZZZZ</name>
<reference evidence="1" key="1">
    <citation type="journal article" date="2015" name="Nature">
        <title>Complex archaea that bridge the gap between prokaryotes and eukaryotes.</title>
        <authorList>
            <person name="Spang A."/>
            <person name="Saw J.H."/>
            <person name="Jorgensen S.L."/>
            <person name="Zaremba-Niedzwiedzka K."/>
            <person name="Martijn J."/>
            <person name="Lind A.E."/>
            <person name="van Eijk R."/>
            <person name="Schleper C."/>
            <person name="Guy L."/>
            <person name="Ettema T.J."/>
        </authorList>
    </citation>
    <scope>NUCLEOTIDE SEQUENCE</scope>
</reference>
<dbReference type="AlphaFoldDB" id="A0A0F9BTJ3"/>
<gene>
    <name evidence="1" type="ORF">LCGC14_2407740</name>
</gene>
<organism evidence="1">
    <name type="scientific">marine sediment metagenome</name>
    <dbReference type="NCBI Taxonomy" id="412755"/>
    <lineage>
        <taxon>unclassified sequences</taxon>
        <taxon>metagenomes</taxon>
        <taxon>ecological metagenomes</taxon>
    </lineage>
</organism>
<feature type="non-terminal residue" evidence="1">
    <location>
        <position position="128"/>
    </location>
</feature>
<accession>A0A0F9BTJ3</accession>
<evidence type="ECO:0000313" key="1">
    <source>
        <dbReference type="EMBL" id="KKL25195.1"/>
    </source>
</evidence>
<proteinExistence type="predicted"/>
<dbReference type="EMBL" id="LAZR01036305">
    <property type="protein sequence ID" value="KKL25195.1"/>
    <property type="molecule type" value="Genomic_DNA"/>
</dbReference>